<keyword evidence="2" id="KW-0238">DNA-binding</keyword>
<gene>
    <name evidence="5" type="ORF">IAA72_00950</name>
</gene>
<sequence length="227" mass="26729">MRQTSSEAIYDELKDQIIFLRLKPGEEISASEVSEKFDVSRSPVRDALMRLRAEGLIVMRPQRGCWVSKIDLSRVDDECFFRLALEKSVIDRYREYMKPSDITRLEYFIALQKEAAEASDPVAFYNADDDMHSIFFEATKLTRIWNLVQRETGNHRRVRILSMGSKDVLEKNIAQHEELIEALRLKDFALAVTLETEHLSKLKYQTDVLIEEHPEYFMNRKEEYEIE</sequence>
<protein>
    <submittedName>
        <fullName evidence="5">GntR family transcriptional regulator</fullName>
    </submittedName>
</protein>
<dbReference type="PANTHER" id="PTHR43537">
    <property type="entry name" value="TRANSCRIPTIONAL REGULATOR, GNTR FAMILY"/>
    <property type="match status" value="1"/>
</dbReference>
<accession>A0A9D9I963</accession>
<reference evidence="5" key="2">
    <citation type="journal article" date="2021" name="PeerJ">
        <title>Extensive microbial diversity within the chicken gut microbiome revealed by metagenomics and culture.</title>
        <authorList>
            <person name="Gilroy R."/>
            <person name="Ravi A."/>
            <person name="Getino M."/>
            <person name="Pursley I."/>
            <person name="Horton D.L."/>
            <person name="Alikhan N.F."/>
            <person name="Baker D."/>
            <person name="Gharbi K."/>
            <person name="Hall N."/>
            <person name="Watson M."/>
            <person name="Adriaenssens E.M."/>
            <person name="Foster-Nyarko E."/>
            <person name="Jarju S."/>
            <person name="Secka A."/>
            <person name="Antonio M."/>
            <person name="Oren A."/>
            <person name="Chaudhuri R.R."/>
            <person name="La Ragione R."/>
            <person name="Hildebrand F."/>
            <person name="Pallen M.J."/>
        </authorList>
    </citation>
    <scope>NUCLEOTIDE SEQUENCE</scope>
    <source>
        <strain evidence="5">14700</strain>
    </source>
</reference>
<dbReference type="SUPFAM" id="SSF46785">
    <property type="entry name" value="Winged helix' DNA-binding domain"/>
    <property type="match status" value="1"/>
</dbReference>
<evidence type="ECO:0000313" key="6">
    <source>
        <dbReference type="Proteomes" id="UP000810292"/>
    </source>
</evidence>
<dbReference type="PANTHER" id="PTHR43537:SF45">
    <property type="entry name" value="GNTR FAMILY REGULATORY PROTEIN"/>
    <property type="match status" value="1"/>
</dbReference>
<reference evidence="5" key="1">
    <citation type="submission" date="2020-10" db="EMBL/GenBank/DDBJ databases">
        <authorList>
            <person name="Gilroy R."/>
        </authorList>
    </citation>
    <scope>NUCLEOTIDE SEQUENCE</scope>
    <source>
        <strain evidence="5">14700</strain>
    </source>
</reference>
<dbReference type="Gene3D" id="1.20.120.530">
    <property type="entry name" value="GntR ligand-binding domain-like"/>
    <property type="match status" value="1"/>
</dbReference>
<proteinExistence type="predicted"/>
<dbReference type="PRINTS" id="PR00035">
    <property type="entry name" value="HTHGNTR"/>
</dbReference>
<feature type="domain" description="HTH gntR-type" evidence="4">
    <location>
        <begin position="3"/>
        <end position="70"/>
    </location>
</feature>
<dbReference type="InterPro" id="IPR036390">
    <property type="entry name" value="WH_DNA-bd_sf"/>
</dbReference>
<dbReference type="Pfam" id="PF00392">
    <property type="entry name" value="GntR"/>
    <property type="match status" value="1"/>
</dbReference>
<dbReference type="InterPro" id="IPR000524">
    <property type="entry name" value="Tscrpt_reg_HTH_GntR"/>
</dbReference>
<dbReference type="Pfam" id="PF07729">
    <property type="entry name" value="FCD"/>
    <property type="match status" value="1"/>
</dbReference>
<keyword evidence="1" id="KW-0805">Transcription regulation</keyword>
<evidence type="ECO:0000256" key="3">
    <source>
        <dbReference type="ARBA" id="ARBA00023163"/>
    </source>
</evidence>
<dbReference type="GO" id="GO:0003700">
    <property type="term" value="F:DNA-binding transcription factor activity"/>
    <property type="evidence" value="ECO:0007669"/>
    <property type="project" value="InterPro"/>
</dbReference>
<dbReference type="PROSITE" id="PS50949">
    <property type="entry name" value="HTH_GNTR"/>
    <property type="match status" value="1"/>
</dbReference>
<name>A0A9D9I963_9SPIO</name>
<evidence type="ECO:0000256" key="1">
    <source>
        <dbReference type="ARBA" id="ARBA00023015"/>
    </source>
</evidence>
<dbReference type="SMART" id="SM00895">
    <property type="entry name" value="FCD"/>
    <property type="match status" value="1"/>
</dbReference>
<dbReference type="AlphaFoldDB" id="A0A9D9I963"/>
<dbReference type="CDD" id="cd07377">
    <property type="entry name" value="WHTH_GntR"/>
    <property type="match status" value="1"/>
</dbReference>
<dbReference type="EMBL" id="JADIMF010000016">
    <property type="protein sequence ID" value="MBO8468338.1"/>
    <property type="molecule type" value="Genomic_DNA"/>
</dbReference>
<comment type="caution">
    <text evidence="5">The sequence shown here is derived from an EMBL/GenBank/DDBJ whole genome shotgun (WGS) entry which is preliminary data.</text>
</comment>
<dbReference type="SUPFAM" id="SSF48008">
    <property type="entry name" value="GntR ligand-binding domain-like"/>
    <property type="match status" value="1"/>
</dbReference>
<organism evidence="5 6">
    <name type="scientific">Candidatus Ornithospirochaeta stercoravium</name>
    <dbReference type="NCBI Taxonomy" id="2840897"/>
    <lineage>
        <taxon>Bacteria</taxon>
        <taxon>Pseudomonadati</taxon>
        <taxon>Spirochaetota</taxon>
        <taxon>Spirochaetia</taxon>
        <taxon>Spirochaetales</taxon>
        <taxon>Spirochaetaceae</taxon>
        <taxon>Spirochaetaceae incertae sedis</taxon>
        <taxon>Candidatus Ornithospirochaeta</taxon>
    </lineage>
</organism>
<dbReference type="InterPro" id="IPR008920">
    <property type="entry name" value="TF_FadR/GntR_C"/>
</dbReference>
<evidence type="ECO:0000313" key="5">
    <source>
        <dbReference type="EMBL" id="MBO8468338.1"/>
    </source>
</evidence>
<dbReference type="SMART" id="SM00345">
    <property type="entry name" value="HTH_GNTR"/>
    <property type="match status" value="1"/>
</dbReference>
<keyword evidence="3" id="KW-0804">Transcription</keyword>
<dbReference type="Gene3D" id="1.10.10.10">
    <property type="entry name" value="Winged helix-like DNA-binding domain superfamily/Winged helix DNA-binding domain"/>
    <property type="match status" value="1"/>
</dbReference>
<dbReference type="InterPro" id="IPR036388">
    <property type="entry name" value="WH-like_DNA-bd_sf"/>
</dbReference>
<dbReference type="GO" id="GO:0003677">
    <property type="term" value="F:DNA binding"/>
    <property type="evidence" value="ECO:0007669"/>
    <property type="project" value="UniProtKB-KW"/>
</dbReference>
<evidence type="ECO:0000259" key="4">
    <source>
        <dbReference type="PROSITE" id="PS50949"/>
    </source>
</evidence>
<evidence type="ECO:0000256" key="2">
    <source>
        <dbReference type="ARBA" id="ARBA00023125"/>
    </source>
</evidence>
<dbReference type="Proteomes" id="UP000810292">
    <property type="component" value="Unassembled WGS sequence"/>
</dbReference>
<dbReference type="InterPro" id="IPR011711">
    <property type="entry name" value="GntR_C"/>
</dbReference>